<dbReference type="GO" id="GO:0016020">
    <property type="term" value="C:membrane"/>
    <property type="evidence" value="ECO:0007669"/>
    <property type="project" value="TreeGrafter"/>
</dbReference>
<dbReference type="GO" id="GO:0016810">
    <property type="term" value="F:hydrolase activity, acting on carbon-nitrogen (but not peptide) bonds"/>
    <property type="evidence" value="ECO:0007669"/>
    <property type="project" value="InterPro"/>
</dbReference>
<dbReference type="InterPro" id="IPR011330">
    <property type="entry name" value="Glyco_hydro/deAcase_b/a-brl"/>
</dbReference>
<protein>
    <recommendedName>
        <fullName evidence="4">NodB homology domain-containing protein</fullName>
    </recommendedName>
</protein>
<evidence type="ECO:0000313" key="5">
    <source>
        <dbReference type="EMBL" id="GGK92211.1"/>
    </source>
</evidence>
<evidence type="ECO:0000259" key="4">
    <source>
        <dbReference type="PROSITE" id="PS51677"/>
    </source>
</evidence>
<dbReference type="InterPro" id="IPR050248">
    <property type="entry name" value="Polysacc_deacetylase_ArnD"/>
</dbReference>
<dbReference type="SUPFAM" id="SSF88713">
    <property type="entry name" value="Glycoside hydrolase/deacetylase"/>
    <property type="match status" value="1"/>
</dbReference>
<reference evidence="5" key="1">
    <citation type="journal article" date="2014" name="Int. J. Syst. Evol. Microbiol.">
        <title>Complete genome sequence of Corynebacterium casei LMG S-19264T (=DSM 44701T), isolated from a smear-ripened cheese.</title>
        <authorList>
            <consortium name="US DOE Joint Genome Institute (JGI-PGF)"/>
            <person name="Walter F."/>
            <person name="Albersmeier A."/>
            <person name="Kalinowski J."/>
            <person name="Ruckert C."/>
        </authorList>
    </citation>
    <scope>NUCLEOTIDE SEQUENCE</scope>
    <source>
        <strain evidence="5">CGMCC 4.3508</strain>
    </source>
</reference>
<keyword evidence="1" id="KW-0479">Metal-binding</keyword>
<dbReference type="EMBL" id="BMMH01000001">
    <property type="protein sequence ID" value="GGK92211.1"/>
    <property type="molecule type" value="Genomic_DNA"/>
</dbReference>
<evidence type="ECO:0000256" key="2">
    <source>
        <dbReference type="ARBA" id="ARBA00022801"/>
    </source>
</evidence>
<dbReference type="PANTHER" id="PTHR10587:SF133">
    <property type="entry name" value="CHITIN DEACETYLASE 1-RELATED"/>
    <property type="match status" value="1"/>
</dbReference>
<dbReference type="CDD" id="cd10917">
    <property type="entry name" value="CE4_NodB_like_6s_7s"/>
    <property type="match status" value="1"/>
</dbReference>
<accession>A0A917R6U8</accession>
<evidence type="ECO:0000256" key="1">
    <source>
        <dbReference type="ARBA" id="ARBA00022723"/>
    </source>
</evidence>
<sequence>MLSLLAAGTVAALTGCNAAQGESASAGEVRVPEAADPPVPPLSPLLPPPPGGPRTPIPAGVITALPGPGSSMALTVDDGVSSEVVGAYLRFARDTGARFTFFVTAGYDSWHTHRDELRPLVESGQVQLANHTWAHADLTAVSEVTVADEISRCKLFLHNTFGVTGAPYYRPPFGRRNATVDRIAADLGYTVPVMWYGSLSDSGLITEQYLVECAHKYFNSQAIVIGHANFPPVTRCYGQLVDIIRERNLSLVTLDDVLVVA</sequence>
<feature type="region of interest" description="Disordered" evidence="3">
    <location>
        <begin position="22"/>
        <end position="56"/>
    </location>
</feature>
<proteinExistence type="predicted"/>
<dbReference type="GO" id="GO:0046872">
    <property type="term" value="F:metal ion binding"/>
    <property type="evidence" value="ECO:0007669"/>
    <property type="project" value="UniProtKB-KW"/>
</dbReference>
<comment type="caution">
    <text evidence="5">The sequence shown here is derived from an EMBL/GenBank/DDBJ whole genome shotgun (WGS) entry which is preliminary data.</text>
</comment>
<dbReference type="PANTHER" id="PTHR10587">
    <property type="entry name" value="GLYCOSYL TRANSFERASE-RELATED"/>
    <property type="match status" value="1"/>
</dbReference>
<dbReference type="InterPro" id="IPR002509">
    <property type="entry name" value="NODB_dom"/>
</dbReference>
<dbReference type="Proteomes" id="UP000638263">
    <property type="component" value="Unassembled WGS sequence"/>
</dbReference>
<dbReference type="GO" id="GO:0005975">
    <property type="term" value="P:carbohydrate metabolic process"/>
    <property type="evidence" value="ECO:0007669"/>
    <property type="project" value="InterPro"/>
</dbReference>
<feature type="domain" description="NodB homology" evidence="4">
    <location>
        <begin position="70"/>
        <end position="261"/>
    </location>
</feature>
<feature type="compositionally biased region" description="Pro residues" evidence="3">
    <location>
        <begin position="35"/>
        <end position="56"/>
    </location>
</feature>
<name>A0A917R6U8_9NOCA</name>
<dbReference type="PROSITE" id="PS51677">
    <property type="entry name" value="NODB"/>
    <property type="match status" value="1"/>
</dbReference>
<dbReference type="Gene3D" id="3.20.20.370">
    <property type="entry name" value="Glycoside hydrolase/deacetylase"/>
    <property type="match status" value="1"/>
</dbReference>
<organism evidence="5 6">
    <name type="scientific">Nocardia jinanensis</name>
    <dbReference type="NCBI Taxonomy" id="382504"/>
    <lineage>
        <taxon>Bacteria</taxon>
        <taxon>Bacillati</taxon>
        <taxon>Actinomycetota</taxon>
        <taxon>Actinomycetes</taxon>
        <taxon>Mycobacteriales</taxon>
        <taxon>Nocardiaceae</taxon>
        <taxon>Nocardia</taxon>
    </lineage>
</organism>
<dbReference type="Pfam" id="PF01522">
    <property type="entry name" value="Polysacc_deac_1"/>
    <property type="match status" value="1"/>
</dbReference>
<dbReference type="AlphaFoldDB" id="A0A917R6U8"/>
<reference evidence="5" key="2">
    <citation type="submission" date="2020-09" db="EMBL/GenBank/DDBJ databases">
        <authorList>
            <person name="Sun Q."/>
            <person name="Zhou Y."/>
        </authorList>
    </citation>
    <scope>NUCLEOTIDE SEQUENCE</scope>
    <source>
        <strain evidence="5">CGMCC 4.3508</strain>
    </source>
</reference>
<gene>
    <name evidence="5" type="ORF">GCM10011588_03290</name>
</gene>
<keyword evidence="6" id="KW-1185">Reference proteome</keyword>
<evidence type="ECO:0000313" key="6">
    <source>
        <dbReference type="Proteomes" id="UP000638263"/>
    </source>
</evidence>
<keyword evidence="2" id="KW-0378">Hydrolase</keyword>
<evidence type="ECO:0000256" key="3">
    <source>
        <dbReference type="SAM" id="MobiDB-lite"/>
    </source>
</evidence>